<dbReference type="SUPFAM" id="SSF46785">
    <property type="entry name" value="Winged helix' DNA-binding domain"/>
    <property type="match status" value="1"/>
</dbReference>
<keyword evidence="3" id="KW-0804">Transcription</keyword>
<keyword evidence="2" id="KW-0238">DNA-binding</keyword>
<dbReference type="InterPro" id="IPR036388">
    <property type="entry name" value="WH-like_DNA-bd_sf"/>
</dbReference>
<dbReference type="CDD" id="cd00090">
    <property type="entry name" value="HTH_ARSR"/>
    <property type="match status" value="1"/>
</dbReference>
<proteinExistence type="predicted"/>
<organism evidence="5 6">
    <name type="scientific">Microbacterium wangchenii</name>
    <dbReference type="NCBI Taxonomy" id="2541726"/>
    <lineage>
        <taxon>Bacteria</taxon>
        <taxon>Bacillati</taxon>
        <taxon>Actinomycetota</taxon>
        <taxon>Actinomycetes</taxon>
        <taxon>Micrococcales</taxon>
        <taxon>Microbacteriaceae</taxon>
        <taxon>Microbacterium</taxon>
    </lineage>
</organism>
<gene>
    <name evidence="5" type="ORF">E4K62_02010</name>
</gene>
<dbReference type="PANTHER" id="PTHR33204:SF29">
    <property type="entry name" value="TRANSCRIPTIONAL REGULATOR"/>
    <property type="match status" value="1"/>
</dbReference>
<reference evidence="5 6" key="1">
    <citation type="submission" date="2019-03" db="EMBL/GenBank/DDBJ databases">
        <authorList>
            <person name="Dong K."/>
        </authorList>
    </citation>
    <scope>NUCLEOTIDE SEQUENCE [LARGE SCALE GENOMIC DNA]</scope>
    <source>
        <strain evidence="6">dk512</strain>
    </source>
</reference>
<dbReference type="Gene3D" id="1.10.10.10">
    <property type="entry name" value="Winged helix-like DNA-binding domain superfamily/Winged helix DNA-binding domain"/>
    <property type="match status" value="1"/>
</dbReference>
<evidence type="ECO:0000256" key="2">
    <source>
        <dbReference type="ARBA" id="ARBA00023125"/>
    </source>
</evidence>
<dbReference type="InterPro" id="IPR011991">
    <property type="entry name" value="ArsR-like_HTH"/>
</dbReference>
<dbReference type="PROSITE" id="PS51118">
    <property type="entry name" value="HTH_HXLR"/>
    <property type="match status" value="1"/>
</dbReference>
<dbReference type="PANTHER" id="PTHR33204">
    <property type="entry name" value="TRANSCRIPTIONAL REGULATOR, MARR FAMILY"/>
    <property type="match status" value="1"/>
</dbReference>
<keyword evidence="1" id="KW-0805">Transcription regulation</keyword>
<dbReference type="Pfam" id="PF01638">
    <property type="entry name" value="HxlR"/>
    <property type="match status" value="1"/>
</dbReference>
<feature type="domain" description="HTH hxlR-type" evidence="4">
    <location>
        <begin position="1"/>
        <end position="97"/>
    </location>
</feature>
<evidence type="ECO:0000259" key="4">
    <source>
        <dbReference type="PROSITE" id="PS51118"/>
    </source>
</evidence>
<sequence length="106" mass="11715">MNVVLALVGSKWKPTILWRLAEGDHRFAELRRSVGAVSEKVLAEQLRELERDGLVSRTEYDGFPRRVEYRLTGAGRELDAMLEPVGEWGHRFAASPQPQAAGAGGA</sequence>
<evidence type="ECO:0000313" key="5">
    <source>
        <dbReference type="EMBL" id="QBR90539.1"/>
    </source>
</evidence>
<evidence type="ECO:0000256" key="1">
    <source>
        <dbReference type="ARBA" id="ARBA00023015"/>
    </source>
</evidence>
<evidence type="ECO:0000256" key="3">
    <source>
        <dbReference type="ARBA" id="ARBA00023163"/>
    </source>
</evidence>
<evidence type="ECO:0000313" key="6">
    <source>
        <dbReference type="Proteomes" id="UP000295748"/>
    </source>
</evidence>
<dbReference type="Proteomes" id="UP000295748">
    <property type="component" value="Chromosome"/>
</dbReference>
<protein>
    <submittedName>
        <fullName evidence="5">Transcriptional regulator</fullName>
    </submittedName>
</protein>
<dbReference type="InterPro" id="IPR002577">
    <property type="entry name" value="HTH_HxlR"/>
</dbReference>
<name>A0ABX5SWL0_9MICO</name>
<accession>A0ABX5SWL0</accession>
<keyword evidence="6" id="KW-1185">Reference proteome</keyword>
<dbReference type="InterPro" id="IPR036390">
    <property type="entry name" value="WH_DNA-bd_sf"/>
</dbReference>
<dbReference type="EMBL" id="CP038266">
    <property type="protein sequence ID" value="QBR90539.1"/>
    <property type="molecule type" value="Genomic_DNA"/>
</dbReference>